<keyword evidence="2" id="KW-1185">Reference proteome</keyword>
<organism evidence="1 2">
    <name type="scientific">Kingella denitrificans ATCC 33394</name>
    <dbReference type="NCBI Taxonomy" id="888741"/>
    <lineage>
        <taxon>Bacteria</taxon>
        <taxon>Pseudomonadati</taxon>
        <taxon>Pseudomonadota</taxon>
        <taxon>Betaproteobacteria</taxon>
        <taxon>Neisseriales</taxon>
        <taxon>Neisseriaceae</taxon>
        <taxon>Kingella</taxon>
    </lineage>
</organism>
<dbReference type="HOGENOM" id="CLU_3026226_0_0_4"/>
<gene>
    <name evidence="1" type="ORF">HMPREF9098_1568</name>
</gene>
<protein>
    <submittedName>
        <fullName evidence="1">Uncharacterized protein</fullName>
    </submittedName>
</protein>
<name>F0F0D3_9NEIS</name>
<dbReference type="Proteomes" id="UP000004088">
    <property type="component" value="Unassembled WGS sequence"/>
</dbReference>
<dbReference type="STRING" id="888741.HMPREF9098_1568"/>
<accession>F0F0D3</accession>
<sequence>MVSSIKSSLHFENGSAGCFFAFGRRLGWKMAAFDGFGTAHRCANRPCKTNQAYRG</sequence>
<reference evidence="1 2" key="1">
    <citation type="submission" date="2011-01" db="EMBL/GenBank/DDBJ databases">
        <authorList>
            <person name="Muzny D."/>
            <person name="Qin X."/>
            <person name="Deng J."/>
            <person name="Jiang H."/>
            <person name="Liu Y."/>
            <person name="Qu J."/>
            <person name="Song X.-Z."/>
            <person name="Zhang L."/>
            <person name="Thornton R."/>
            <person name="Coyle M."/>
            <person name="Francisco L."/>
            <person name="Jackson L."/>
            <person name="Javaid M."/>
            <person name="Korchina V."/>
            <person name="Kovar C."/>
            <person name="Mata R."/>
            <person name="Mathew T."/>
            <person name="Ngo R."/>
            <person name="Nguyen L."/>
            <person name="Nguyen N."/>
            <person name="Okwuonu G."/>
            <person name="Ongeri F."/>
            <person name="Pham C."/>
            <person name="Simmons D."/>
            <person name="Wilczek-Boney K."/>
            <person name="Hale W."/>
            <person name="Jakkamsetti A."/>
            <person name="Pham P."/>
            <person name="Ruth R."/>
            <person name="San Lucas F."/>
            <person name="Warren J."/>
            <person name="Zhang J."/>
            <person name="Zhao Z."/>
            <person name="Zhou C."/>
            <person name="Zhu D."/>
            <person name="Lee S."/>
            <person name="Bess C."/>
            <person name="Blankenburg K."/>
            <person name="Forbes L."/>
            <person name="Fu Q."/>
            <person name="Gubbala S."/>
            <person name="Hirani K."/>
            <person name="Jayaseelan J.C."/>
            <person name="Lara F."/>
            <person name="Munidasa M."/>
            <person name="Palculict T."/>
            <person name="Patil S."/>
            <person name="Pu L.-L."/>
            <person name="Saada N."/>
            <person name="Tang L."/>
            <person name="Weissenberger G."/>
            <person name="Zhu Y."/>
            <person name="Hemphill L."/>
            <person name="Shang Y."/>
            <person name="Youmans B."/>
            <person name="Ayvaz T."/>
            <person name="Ross M."/>
            <person name="Santibanez J."/>
            <person name="Aqrawi P."/>
            <person name="Gross S."/>
            <person name="Joshi V."/>
            <person name="Fowler G."/>
            <person name="Nazareth L."/>
            <person name="Reid J."/>
            <person name="Worley K."/>
            <person name="Petrosino J."/>
            <person name="Highlander S."/>
            <person name="Gibbs R."/>
        </authorList>
    </citation>
    <scope>NUCLEOTIDE SEQUENCE [LARGE SCALE GENOMIC DNA]</scope>
    <source>
        <strain evidence="1 2">ATCC 33394</strain>
    </source>
</reference>
<comment type="caution">
    <text evidence="1">The sequence shown here is derived from an EMBL/GenBank/DDBJ whole genome shotgun (WGS) entry which is preliminary data.</text>
</comment>
<evidence type="ECO:0000313" key="2">
    <source>
        <dbReference type="Proteomes" id="UP000004088"/>
    </source>
</evidence>
<dbReference type="AlphaFoldDB" id="F0F0D3"/>
<dbReference type="EMBL" id="AEWV01000024">
    <property type="protein sequence ID" value="EGC17054.1"/>
    <property type="molecule type" value="Genomic_DNA"/>
</dbReference>
<proteinExistence type="predicted"/>
<evidence type="ECO:0000313" key="1">
    <source>
        <dbReference type="EMBL" id="EGC17054.1"/>
    </source>
</evidence>